<dbReference type="RefSeq" id="XP_018692463.1">
    <property type="nucleotide sequence ID" value="XM_018837903.1"/>
</dbReference>
<dbReference type="OrthoDB" id="10540954at2759"/>
<keyword evidence="1" id="KW-0732">Signal</keyword>
<dbReference type="GeneID" id="30010562"/>
<protein>
    <recommendedName>
        <fullName evidence="4">EGF-like domain-containing protein</fullName>
    </recommendedName>
</protein>
<gene>
    <name evidence="2" type="ORF">AYL99_06394</name>
</gene>
<dbReference type="EMBL" id="LVYI01000005">
    <property type="protein sequence ID" value="OAP59096.1"/>
    <property type="molecule type" value="Genomic_DNA"/>
</dbReference>
<feature type="chain" id="PRO_5008098555" description="EGF-like domain-containing protein" evidence="1">
    <location>
        <begin position="24"/>
        <end position="98"/>
    </location>
</feature>
<sequence length="98" mass="9751">MKLQLPNLLFVASAAALTSSAAAQVSFDFGIGPPTSNFCGGATGACELPDGSLLCCSGGVSCGSNHVCKYDAAEGKAFCDCRGNCSPGQNNTNSCTCS</sequence>
<proteinExistence type="predicted"/>
<name>A0A178ZI22_9EURO</name>
<feature type="signal peptide" evidence="1">
    <location>
        <begin position="1"/>
        <end position="23"/>
    </location>
</feature>
<evidence type="ECO:0000313" key="2">
    <source>
        <dbReference type="EMBL" id="OAP59096.1"/>
    </source>
</evidence>
<keyword evidence="3" id="KW-1185">Reference proteome</keyword>
<dbReference type="Proteomes" id="UP000078343">
    <property type="component" value="Unassembled WGS sequence"/>
</dbReference>
<evidence type="ECO:0000313" key="3">
    <source>
        <dbReference type="Proteomes" id="UP000078343"/>
    </source>
</evidence>
<comment type="caution">
    <text evidence="2">The sequence shown here is derived from an EMBL/GenBank/DDBJ whole genome shotgun (WGS) entry which is preliminary data.</text>
</comment>
<evidence type="ECO:0008006" key="4">
    <source>
        <dbReference type="Google" id="ProtNLM"/>
    </source>
</evidence>
<dbReference type="AlphaFoldDB" id="A0A178ZI22"/>
<reference evidence="2 3" key="1">
    <citation type="submission" date="2016-04" db="EMBL/GenBank/DDBJ databases">
        <title>Draft genome of Fonsecaea erecta CBS 125763.</title>
        <authorList>
            <person name="Weiss V.A."/>
            <person name="Vicente V.A."/>
            <person name="Raittz R.T."/>
            <person name="Moreno L.F."/>
            <person name="De Souza E.M."/>
            <person name="Pedrosa F.O."/>
            <person name="Steffens M.B."/>
            <person name="Faoro H."/>
            <person name="Tadra-Sfeir M.Z."/>
            <person name="Najafzadeh M.J."/>
            <person name="Felipe M.S."/>
            <person name="Teixeira M."/>
            <person name="Sun J."/>
            <person name="Xi L."/>
            <person name="Gomes R."/>
            <person name="De Azevedo C.M."/>
            <person name="Salgado C.G."/>
            <person name="Da Silva M.B."/>
            <person name="Nascimento M.F."/>
            <person name="Queiroz-Telles F."/>
            <person name="Attili D.S."/>
            <person name="Gorbushina A."/>
        </authorList>
    </citation>
    <scope>NUCLEOTIDE SEQUENCE [LARGE SCALE GENOMIC DNA]</scope>
    <source>
        <strain evidence="2 3">CBS 125763</strain>
    </source>
</reference>
<evidence type="ECO:0000256" key="1">
    <source>
        <dbReference type="SAM" id="SignalP"/>
    </source>
</evidence>
<accession>A0A178ZI22</accession>
<organism evidence="2 3">
    <name type="scientific">Fonsecaea erecta</name>
    <dbReference type="NCBI Taxonomy" id="1367422"/>
    <lineage>
        <taxon>Eukaryota</taxon>
        <taxon>Fungi</taxon>
        <taxon>Dikarya</taxon>
        <taxon>Ascomycota</taxon>
        <taxon>Pezizomycotina</taxon>
        <taxon>Eurotiomycetes</taxon>
        <taxon>Chaetothyriomycetidae</taxon>
        <taxon>Chaetothyriales</taxon>
        <taxon>Herpotrichiellaceae</taxon>
        <taxon>Fonsecaea</taxon>
    </lineage>
</organism>